<dbReference type="Proteomes" id="UP000199600">
    <property type="component" value="Unassembled WGS sequence"/>
</dbReference>
<evidence type="ECO:0000259" key="9">
    <source>
        <dbReference type="Pfam" id="PF02875"/>
    </source>
</evidence>
<dbReference type="InterPro" id="IPR036615">
    <property type="entry name" value="Mur_ligase_C_dom_sf"/>
</dbReference>
<comment type="catalytic activity">
    <reaction evidence="7 8">
        <text>UDP-N-acetyl-alpha-D-muramoyl-L-alanine + D-glutamate + ATP = UDP-N-acetyl-alpha-D-muramoyl-L-alanyl-D-glutamate + ADP + phosphate + H(+)</text>
        <dbReference type="Rhea" id="RHEA:16429"/>
        <dbReference type="ChEBI" id="CHEBI:15378"/>
        <dbReference type="ChEBI" id="CHEBI:29986"/>
        <dbReference type="ChEBI" id="CHEBI:30616"/>
        <dbReference type="ChEBI" id="CHEBI:43474"/>
        <dbReference type="ChEBI" id="CHEBI:83898"/>
        <dbReference type="ChEBI" id="CHEBI:83900"/>
        <dbReference type="ChEBI" id="CHEBI:456216"/>
        <dbReference type="EC" id="6.3.2.9"/>
    </reaction>
</comment>
<keyword evidence="6 7" id="KW-0067">ATP-binding</keyword>
<dbReference type="GO" id="GO:0051301">
    <property type="term" value="P:cell division"/>
    <property type="evidence" value="ECO:0007669"/>
    <property type="project" value="UniProtKB-KW"/>
</dbReference>
<comment type="similarity">
    <text evidence="7">Belongs to the MurCDEF family.</text>
</comment>
<feature type="domain" description="Mur ligase C-terminal" evidence="9">
    <location>
        <begin position="314"/>
        <end position="427"/>
    </location>
</feature>
<evidence type="ECO:0000313" key="12">
    <source>
        <dbReference type="Proteomes" id="UP000199600"/>
    </source>
</evidence>
<dbReference type="NCBIfam" id="TIGR01087">
    <property type="entry name" value="murD"/>
    <property type="match status" value="1"/>
</dbReference>
<keyword evidence="5 7" id="KW-0547">Nucleotide-binding</keyword>
<reference evidence="11 12" key="1">
    <citation type="submission" date="2016-06" db="EMBL/GenBank/DDBJ databases">
        <authorList>
            <person name="Kjaerup R.B."/>
            <person name="Dalgaard T.S."/>
            <person name="Juul-Madsen H.R."/>
        </authorList>
    </citation>
    <scope>NUCLEOTIDE SEQUENCE [LARGE SCALE GENOMIC DNA]</scope>
    <source>
        <strain evidence="11">2</strain>
    </source>
</reference>
<dbReference type="Pfam" id="PF08245">
    <property type="entry name" value="Mur_ligase_M"/>
    <property type="match status" value="1"/>
</dbReference>
<dbReference type="GO" id="GO:0008360">
    <property type="term" value="P:regulation of cell shape"/>
    <property type="evidence" value="ECO:0007669"/>
    <property type="project" value="UniProtKB-KW"/>
</dbReference>
<keyword evidence="7 8" id="KW-0132">Cell division</keyword>
<keyword evidence="7 8" id="KW-0131">Cell cycle</keyword>
<evidence type="ECO:0000256" key="6">
    <source>
        <dbReference type="ARBA" id="ARBA00022840"/>
    </source>
</evidence>
<evidence type="ECO:0000256" key="4">
    <source>
        <dbReference type="ARBA" id="ARBA00022598"/>
    </source>
</evidence>
<keyword evidence="3 7" id="KW-0963">Cytoplasm</keyword>
<evidence type="ECO:0000313" key="11">
    <source>
        <dbReference type="EMBL" id="SBT06668.1"/>
    </source>
</evidence>
<dbReference type="Pfam" id="PF02875">
    <property type="entry name" value="Mur_ligase_C"/>
    <property type="match status" value="1"/>
</dbReference>
<accession>A0A1A8XRT8</accession>
<evidence type="ECO:0000256" key="2">
    <source>
        <dbReference type="ARBA" id="ARBA00004752"/>
    </source>
</evidence>
<keyword evidence="7 8" id="KW-0573">Peptidoglycan synthesis</keyword>
<dbReference type="InterPro" id="IPR005762">
    <property type="entry name" value="MurD"/>
</dbReference>
<dbReference type="InterPro" id="IPR004101">
    <property type="entry name" value="Mur_ligase_C"/>
</dbReference>
<gene>
    <name evidence="7 11" type="primary">murD</name>
    <name evidence="11" type="ORF">PROAA_1950004</name>
</gene>
<evidence type="ECO:0000259" key="10">
    <source>
        <dbReference type="Pfam" id="PF08245"/>
    </source>
</evidence>
<dbReference type="GO" id="GO:0005737">
    <property type="term" value="C:cytoplasm"/>
    <property type="evidence" value="ECO:0007669"/>
    <property type="project" value="UniProtKB-SubCell"/>
</dbReference>
<organism evidence="11 12">
    <name type="scientific">Candidatus Propionivibrio aalborgensis</name>
    <dbReference type="NCBI Taxonomy" id="1860101"/>
    <lineage>
        <taxon>Bacteria</taxon>
        <taxon>Pseudomonadati</taxon>
        <taxon>Pseudomonadota</taxon>
        <taxon>Betaproteobacteria</taxon>
        <taxon>Rhodocyclales</taxon>
        <taxon>Rhodocyclaceae</taxon>
        <taxon>Propionivibrio</taxon>
    </lineage>
</organism>
<comment type="subcellular location">
    <subcellularLocation>
        <location evidence="1 7 8">Cytoplasm</location>
    </subcellularLocation>
</comment>
<dbReference type="Gene3D" id="3.40.50.720">
    <property type="entry name" value="NAD(P)-binding Rossmann-like Domain"/>
    <property type="match status" value="1"/>
</dbReference>
<dbReference type="HAMAP" id="MF_00639">
    <property type="entry name" value="MurD"/>
    <property type="match status" value="1"/>
</dbReference>
<evidence type="ECO:0000256" key="5">
    <source>
        <dbReference type="ARBA" id="ARBA00022741"/>
    </source>
</evidence>
<evidence type="ECO:0000256" key="1">
    <source>
        <dbReference type="ARBA" id="ARBA00004496"/>
    </source>
</evidence>
<feature type="domain" description="Mur ligase central" evidence="10">
    <location>
        <begin position="117"/>
        <end position="291"/>
    </location>
</feature>
<dbReference type="EMBL" id="FLQY01000107">
    <property type="protein sequence ID" value="SBT06668.1"/>
    <property type="molecule type" value="Genomic_DNA"/>
</dbReference>
<dbReference type="SUPFAM" id="SSF53623">
    <property type="entry name" value="MurD-like peptide ligases, catalytic domain"/>
    <property type="match status" value="1"/>
</dbReference>
<proteinExistence type="inferred from homology"/>
<dbReference type="InterPro" id="IPR013221">
    <property type="entry name" value="Mur_ligase_cen"/>
</dbReference>
<dbReference type="Gene3D" id="3.90.190.20">
    <property type="entry name" value="Mur ligase, C-terminal domain"/>
    <property type="match status" value="1"/>
</dbReference>
<keyword evidence="4 7" id="KW-0436">Ligase</keyword>
<evidence type="ECO:0000256" key="7">
    <source>
        <dbReference type="HAMAP-Rule" id="MF_00639"/>
    </source>
</evidence>
<dbReference type="SUPFAM" id="SSF53244">
    <property type="entry name" value="MurD-like peptide ligases, peptide-binding domain"/>
    <property type="match status" value="1"/>
</dbReference>
<dbReference type="RefSeq" id="WP_186410590.1">
    <property type="nucleotide sequence ID" value="NZ_FLQY01000107.1"/>
</dbReference>
<dbReference type="AlphaFoldDB" id="A0A1A8XRT8"/>
<name>A0A1A8XRT8_9RHOO</name>
<evidence type="ECO:0000256" key="3">
    <source>
        <dbReference type="ARBA" id="ARBA00022490"/>
    </source>
</evidence>
<dbReference type="UniPathway" id="UPA00219"/>
<keyword evidence="7 8" id="KW-0133">Cell shape</keyword>
<dbReference type="Gene3D" id="3.40.1190.10">
    <property type="entry name" value="Mur-like, catalytic domain"/>
    <property type="match status" value="1"/>
</dbReference>
<dbReference type="SUPFAM" id="SSF51984">
    <property type="entry name" value="MurCD N-terminal domain"/>
    <property type="match status" value="1"/>
</dbReference>
<dbReference type="PANTHER" id="PTHR43692">
    <property type="entry name" value="UDP-N-ACETYLMURAMOYLALANINE--D-GLUTAMATE LIGASE"/>
    <property type="match status" value="1"/>
</dbReference>
<keyword evidence="7 8" id="KW-0961">Cell wall biogenesis/degradation</keyword>
<dbReference type="GO" id="GO:0071555">
    <property type="term" value="P:cell wall organization"/>
    <property type="evidence" value="ECO:0007669"/>
    <property type="project" value="UniProtKB-KW"/>
</dbReference>
<comment type="function">
    <text evidence="7 8">Cell wall formation. Catalyzes the addition of glutamate to the nucleotide precursor UDP-N-acetylmuramoyl-L-alanine (UMA).</text>
</comment>
<sequence length="455" mass="47967">MNLLGRNVLVVGLGESGLAMAKWLARQDAVVRVADSRSQPPNEKALRTFLPEARLYAGPFDDAALTGIELLALSPGVPVQEPLVQQAVSRGVPVVSEIELFAWGVRQITPQAKIIAITGSNGKTTTTALVGALCSAAGRRASVAGNIGPSALDALMAAIDANELPEIWVLELSSFQLETTHSLQANAATLLNVSEDHLDRYSGMDDYVAAKERIFKGRGVMVLNRDDDRCLATGRCGRRMVSFGLNAAPRPIDYGFVDGWLVRGNDRLIALGDLKLAGLHNATNAMAALALCEAVGIDPYSVLPALAGFSGLEHRVDFIAEINGVSFFDDSKGTNVGATLAAVQGMGRKVAVILGGEGKGQDFMPLRSALARHARAVALIGRDAGLIATAVEGCGVPVKHCADMAEAVRWSATQAAQGDAVLLSPACASFDMFRNYAHRAEVFIKVVRGLESEAA</sequence>
<keyword evidence="12" id="KW-1185">Reference proteome</keyword>
<dbReference type="Pfam" id="PF21799">
    <property type="entry name" value="MurD-like_N"/>
    <property type="match status" value="1"/>
</dbReference>
<dbReference type="PANTHER" id="PTHR43692:SF1">
    <property type="entry name" value="UDP-N-ACETYLMURAMOYLALANINE--D-GLUTAMATE LIGASE"/>
    <property type="match status" value="1"/>
</dbReference>
<feature type="binding site" evidence="7">
    <location>
        <begin position="119"/>
        <end position="125"/>
    </location>
    <ligand>
        <name>ATP</name>
        <dbReference type="ChEBI" id="CHEBI:30616"/>
    </ligand>
</feature>
<dbReference type="InterPro" id="IPR036565">
    <property type="entry name" value="Mur-like_cat_sf"/>
</dbReference>
<comment type="pathway">
    <text evidence="2 7 8">Cell wall biogenesis; peptidoglycan biosynthesis.</text>
</comment>
<dbReference type="GO" id="GO:0005524">
    <property type="term" value="F:ATP binding"/>
    <property type="evidence" value="ECO:0007669"/>
    <property type="project" value="UniProtKB-UniRule"/>
</dbReference>
<evidence type="ECO:0000256" key="8">
    <source>
        <dbReference type="RuleBase" id="RU003664"/>
    </source>
</evidence>
<dbReference type="GO" id="GO:0009252">
    <property type="term" value="P:peptidoglycan biosynthetic process"/>
    <property type="evidence" value="ECO:0007669"/>
    <property type="project" value="UniProtKB-UniRule"/>
</dbReference>
<dbReference type="GO" id="GO:0008764">
    <property type="term" value="F:UDP-N-acetylmuramoylalanine-D-glutamate ligase activity"/>
    <property type="evidence" value="ECO:0007669"/>
    <property type="project" value="UniProtKB-UniRule"/>
</dbReference>
<dbReference type="EC" id="6.3.2.9" evidence="7 8"/>
<protein>
    <recommendedName>
        <fullName evidence="7 8">UDP-N-acetylmuramoylalanine--D-glutamate ligase</fullName>
        <ecNumber evidence="7 8">6.3.2.9</ecNumber>
    </recommendedName>
    <alternativeName>
        <fullName evidence="7">D-glutamic acid-adding enzyme</fullName>
    </alternativeName>
    <alternativeName>
        <fullName evidence="7">UDP-N-acetylmuramoyl-L-alanyl-D-glutamate synthetase</fullName>
    </alternativeName>
</protein>